<dbReference type="Proteomes" id="UP001470230">
    <property type="component" value="Unassembled WGS sequence"/>
</dbReference>
<proteinExistence type="predicted"/>
<organism evidence="1 2">
    <name type="scientific">Tritrichomonas musculus</name>
    <dbReference type="NCBI Taxonomy" id="1915356"/>
    <lineage>
        <taxon>Eukaryota</taxon>
        <taxon>Metamonada</taxon>
        <taxon>Parabasalia</taxon>
        <taxon>Tritrichomonadida</taxon>
        <taxon>Tritrichomonadidae</taxon>
        <taxon>Tritrichomonas</taxon>
    </lineage>
</organism>
<dbReference type="EMBL" id="JAPFFF010000037">
    <property type="protein sequence ID" value="KAK8842630.1"/>
    <property type="molecule type" value="Genomic_DNA"/>
</dbReference>
<protein>
    <recommendedName>
        <fullName evidence="3">LisH domain-containing protein</fullName>
    </recommendedName>
</protein>
<comment type="caution">
    <text evidence="1">The sequence shown here is derived from an EMBL/GenBank/DDBJ whole genome shotgun (WGS) entry which is preliminary data.</text>
</comment>
<gene>
    <name evidence="1" type="ORF">M9Y10_025489</name>
</gene>
<accession>A0ABR2HB72</accession>
<evidence type="ECO:0008006" key="3">
    <source>
        <dbReference type="Google" id="ProtNLM"/>
    </source>
</evidence>
<keyword evidence="2" id="KW-1185">Reference proteome</keyword>
<sequence length="176" mass="20213">MKNSSKNDTSTKTSAYMKKCGVPDKLHSRMIYYLCDIIYQNKDSTEINYKPLLSSVNILNNAIWADALKIVFEYLNENHMDHTLSTIKIEYPQFQEEKITTNESIYERINDLIKKGSTEKNFHALVQSFLSDLPLKNTTKSTQLLYPDITSSESLGLDISNISEDNSLNIDSFHED</sequence>
<reference evidence="1 2" key="1">
    <citation type="submission" date="2024-04" db="EMBL/GenBank/DDBJ databases">
        <title>Tritrichomonas musculus Genome.</title>
        <authorList>
            <person name="Alves-Ferreira E."/>
            <person name="Grigg M."/>
            <person name="Lorenzi H."/>
            <person name="Galac M."/>
        </authorList>
    </citation>
    <scope>NUCLEOTIDE SEQUENCE [LARGE SCALE GENOMIC DNA]</scope>
    <source>
        <strain evidence="1 2">EAF2021</strain>
    </source>
</reference>
<name>A0ABR2HB72_9EUKA</name>
<evidence type="ECO:0000313" key="1">
    <source>
        <dbReference type="EMBL" id="KAK8842630.1"/>
    </source>
</evidence>
<evidence type="ECO:0000313" key="2">
    <source>
        <dbReference type="Proteomes" id="UP001470230"/>
    </source>
</evidence>